<sequence length="238" mass="26692">MKNLILSFAAVVFLVFDSRGQSASVIDTAYLSSIKTELMKERPKNRNINLVFHGHSGPAGFGNNHEVHTLEAYPNLVLKKLKAVYPLAVINIIVTAIGGENSISGAERFERDVLTHQPDVVFIDYTGNDTGAGLEKSKTAWEKMIQLALEKEIKVILITPGVDQRLDINAPGNPYEQHASQVRALATKYKVGIADPFVIFQKLVKRTDFVKDYMTSINHFNEKGHEIYASEIFKWFEK</sequence>
<dbReference type="CDD" id="cd00229">
    <property type="entry name" value="SGNH_hydrolase"/>
    <property type="match status" value="1"/>
</dbReference>
<dbReference type="PANTHER" id="PTHR30383:SF5">
    <property type="entry name" value="SGNH HYDROLASE-TYPE ESTERASE DOMAIN-CONTAINING PROTEIN"/>
    <property type="match status" value="1"/>
</dbReference>
<dbReference type="SUPFAM" id="SSF52266">
    <property type="entry name" value="SGNH hydrolase"/>
    <property type="match status" value="1"/>
</dbReference>
<feature type="domain" description="SGNH hydrolase-type esterase" evidence="1">
    <location>
        <begin position="54"/>
        <end position="227"/>
    </location>
</feature>
<protein>
    <submittedName>
        <fullName evidence="2">SGNH/GDSL hydrolase family protein</fullName>
    </submittedName>
</protein>
<proteinExistence type="predicted"/>
<dbReference type="Pfam" id="PF13472">
    <property type="entry name" value="Lipase_GDSL_2"/>
    <property type="match status" value="1"/>
</dbReference>
<evidence type="ECO:0000313" key="2">
    <source>
        <dbReference type="EMBL" id="MBE9461658.1"/>
    </source>
</evidence>
<organism evidence="2 3">
    <name type="scientific">Dyadobacter subterraneus</name>
    <dbReference type="NCBI Taxonomy" id="2773304"/>
    <lineage>
        <taxon>Bacteria</taxon>
        <taxon>Pseudomonadati</taxon>
        <taxon>Bacteroidota</taxon>
        <taxon>Cytophagia</taxon>
        <taxon>Cytophagales</taxon>
        <taxon>Spirosomataceae</taxon>
        <taxon>Dyadobacter</taxon>
    </lineage>
</organism>
<dbReference type="GO" id="GO:0016787">
    <property type="term" value="F:hydrolase activity"/>
    <property type="evidence" value="ECO:0007669"/>
    <property type="project" value="UniProtKB-KW"/>
</dbReference>
<reference evidence="3" key="1">
    <citation type="submission" date="2023-07" db="EMBL/GenBank/DDBJ databases">
        <title>Dyadobacter sp. nov 'subterranea' isolated from contaminted grondwater.</title>
        <authorList>
            <person name="Szabo I."/>
            <person name="Al-Omari J."/>
            <person name="Szerdahelyi S.G."/>
            <person name="Rado J."/>
        </authorList>
    </citation>
    <scope>NUCLEOTIDE SEQUENCE [LARGE SCALE GENOMIC DNA]</scope>
    <source>
        <strain evidence="3">UP-52</strain>
    </source>
</reference>
<evidence type="ECO:0000259" key="1">
    <source>
        <dbReference type="Pfam" id="PF13472"/>
    </source>
</evidence>
<dbReference type="InterPro" id="IPR051532">
    <property type="entry name" value="Ester_Hydrolysis_Enzymes"/>
</dbReference>
<dbReference type="InterPro" id="IPR013830">
    <property type="entry name" value="SGNH_hydro"/>
</dbReference>
<accession>A0ABR9W8B7</accession>
<dbReference type="InterPro" id="IPR036514">
    <property type="entry name" value="SGNH_hydro_sf"/>
</dbReference>
<comment type="caution">
    <text evidence="2">The sequence shown here is derived from an EMBL/GenBank/DDBJ whole genome shotgun (WGS) entry which is preliminary data.</text>
</comment>
<dbReference type="Proteomes" id="UP000634134">
    <property type="component" value="Unassembled WGS sequence"/>
</dbReference>
<dbReference type="EMBL" id="JACYGY010000001">
    <property type="protein sequence ID" value="MBE9461658.1"/>
    <property type="molecule type" value="Genomic_DNA"/>
</dbReference>
<dbReference type="Gene3D" id="3.40.50.1110">
    <property type="entry name" value="SGNH hydrolase"/>
    <property type="match status" value="1"/>
</dbReference>
<keyword evidence="3" id="KW-1185">Reference proteome</keyword>
<keyword evidence="2" id="KW-0378">Hydrolase</keyword>
<name>A0ABR9W8B7_9BACT</name>
<dbReference type="RefSeq" id="WP_194119923.1">
    <property type="nucleotide sequence ID" value="NZ_JACYGY010000001.1"/>
</dbReference>
<gene>
    <name evidence="2" type="ORF">IEE83_07165</name>
</gene>
<dbReference type="PANTHER" id="PTHR30383">
    <property type="entry name" value="THIOESTERASE 1/PROTEASE 1/LYSOPHOSPHOLIPASE L1"/>
    <property type="match status" value="1"/>
</dbReference>
<evidence type="ECO:0000313" key="3">
    <source>
        <dbReference type="Proteomes" id="UP000634134"/>
    </source>
</evidence>